<dbReference type="EMBL" id="BAABAL010000018">
    <property type="protein sequence ID" value="GAA4020237.1"/>
    <property type="molecule type" value="Genomic_DNA"/>
</dbReference>
<feature type="signal peptide" evidence="1">
    <location>
        <begin position="1"/>
        <end position="23"/>
    </location>
</feature>
<dbReference type="Proteomes" id="UP001501747">
    <property type="component" value="Unassembled WGS sequence"/>
</dbReference>
<organism evidence="2 3">
    <name type="scientific">Allokutzneria multivorans</name>
    <dbReference type="NCBI Taxonomy" id="1142134"/>
    <lineage>
        <taxon>Bacteria</taxon>
        <taxon>Bacillati</taxon>
        <taxon>Actinomycetota</taxon>
        <taxon>Actinomycetes</taxon>
        <taxon>Pseudonocardiales</taxon>
        <taxon>Pseudonocardiaceae</taxon>
        <taxon>Allokutzneria</taxon>
    </lineage>
</organism>
<sequence length="94" mass="9444">MRVLLIAGAVLAASVASGGAAVAAPAAKAACSVVAQYNGTNVYNKSNKPVATLSKGGSRSSECGTRTYNRRSVVFLSGGSTYVEAAYVKIVQSA</sequence>
<accession>A0ABP7T3F8</accession>
<name>A0ABP7T3F8_9PSEU</name>
<keyword evidence="1" id="KW-0732">Signal</keyword>
<reference evidence="3" key="1">
    <citation type="journal article" date="2019" name="Int. J. Syst. Evol. Microbiol.">
        <title>The Global Catalogue of Microorganisms (GCM) 10K type strain sequencing project: providing services to taxonomists for standard genome sequencing and annotation.</title>
        <authorList>
            <consortium name="The Broad Institute Genomics Platform"/>
            <consortium name="The Broad Institute Genome Sequencing Center for Infectious Disease"/>
            <person name="Wu L."/>
            <person name="Ma J."/>
        </authorList>
    </citation>
    <scope>NUCLEOTIDE SEQUENCE [LARGE SCALE GENOMIC DNA]</scope>
    <source>
        <strain evidence="3">JCM 17342</strain>
    </source>
</reference>
<keyword evidence="3" id="KW-1185">Reference proteome</keyword>
<evidence type="ECO:0000256" key="1">
    <source>
        <dbReference type="SAM" id="SignalP"/>
    </source>
</evidence>
<gene>
    <name evidence="2" type="ORF">GCM10022247_50240</name>
</gene>
<protein>
    <submittedName>
        <fullName evidence="2">Uncharacterized protein</fullName>
    </submittedName>
</protein>
<proteinExistence type="predicted"/>
<evidence type="ECO:0000313" key="3">
    <source>
        <dbReference type="Proteomes" id="UP001501747"/>
    </source>
</evidence>
<feature type="chain" id="PRO_5047043734" evidence="1">
    <location>
        <begin position="24"/>
        <end position="94"/>
    </location>
</feature>
<dbReference type="RefSeq" id="WP_344879288.1">
    <property type="nucleotide sequence ID" value="NZ_BAABAL010000018.1"/>
</dbReference>
<comment type="caution">
    <text evidence="2">The sequence shown here is derived from an EMBL/GenBank/DDBJ whole genome shotgun (WGS) entry which is preliminary data.</text>
</comment>
<evidence type="ECO:0000313" key="2">
    <source>
        <dbReference type="EMBL" id="GAA4020237.1"/>
    </source>
</evidence>